<dbReference type="Pfam" id="PF02436">
    <property type="entry name" value="PYC_OADA"/>
    <property type="match status" value="1"/>
</dbReference>
<evidence type="ECO:0000256" key="1">
    <source>
        <dbReference type="ARBA" id="ARBA00023267"/>
    </source>
</evidence>
<reference evidence="4 5" key="1">
    <citation type="submission" date="2020-11" db="EMBL/GenBank/DDBJ databases">
        <authorList>
            <person name="Peeters C."/>
        </authorList>
    </citation>
    <scope>NUCLEOTIDE SEQUENCE [LARGE SCALE GENOMIC DNA]</scope>
    <source>
        <strain evidence="4 5">LMG 7974</strain>
    </source>
</reference>
<feature type="domain" description="Pyruvate carboxyltransferase" evidence="3">
    <location>
        <begin position="6"/>
        <end position="276"/>
    </location>
</feature>
<gene>
    <name evidence="4" type="primary">oadA</name>
    <name evidence="4" type="ORF">LMG7974_01474</name>
</gene>
<evidence type="ECO:0000313" key="4">
    <source>
        <dbReference type="EMBL" id="CAD7289356.1"/>
    </source>
</evidence>
<dbReference type="EMBL" id="CAJHOF010000015">
    <property type="protein sequence ID" value="CAD7289356.1"/>
    <property type="molecule type" value="Genomic_DNA"/>
</dbReference>
<dbReference type="Pfam" id="PF00682">
    <property type="entry name" value="HMGL-like"/>
    <property type="match status" value="1"/>
</dbReference>
<dbReference type="InterPro" id="IPR013785">
    <property type="entry name" value="Aldolase_TIM"/>
</dbReference>
<dbReference type="Proteomes" id="UP000789803">
    <property type="component" value="Unassembled WGS sequence"/>
</dbReference>
<dbReference type="InterPro" id="IPR000089">
    <property type="entry name" value="Biotin_lipoyl"/>
</dbReference>
<dbReference type="CDD" id="cd06850">
    <property type="entry name" value="biotinyl_domain"/>
    <property type="match status" value="1"/>
</dbReference>
<dbReference type="RefSeq" id="WP_229933262.1">
    <property type="nucleotide sequence ID" value="NZ_CAJHOF010000015.1"/>
</dbReference>
<organism evidence="4 5">
    <name type="scientific">Campylobacter majalis</name>
    <dbReference type="NCBI Taxonomy" id="2790656"/>
    <lineage>
        <taxon>Bacteria</taxon>
        <taxon>Pseudomonadati</taxon>
        <taxon>Campylobacterota</taxon>
        <taxon>Epsilonproteobacteria</taxon>
        <taxon>Campylobacterales</taxon>
        <taxon>Campylobacteraceae</taxon>
        <taxon>Campylobacter</taxon>
    </lineage>
</organism>
<dbReference type="SUPFAM" id="SSF51569">
    <property type="entry name" value="Aldolase"/>
    <property type="match status" value="1"/>
</dbReference>
<dbReference type="PROSITE" id="PS50968">
    <property type="entry name" value="BIOTINYL_LIPOYL"/>
    <property type="match status" value="1"/>
</dbReference>
<dbReference type="PANTHER" id="PTHR43778:SF2">
    <property type="entry name" value="PYRUVATE CARBOXYLASE, MITOCHONDRIAL"/>
    <property type="match status" value="1"/>
</dbReference>
<accession>A0ABM8Q952</accession>
<evidence type="ECO:0000313" key="5">
    <source>
        <dbReference type="Proteomes" id="UP000789803"/>
    </source>
</evidence>
<sequence length="602" mass="65957">MAKKFIDVMDTTFRDGFQSVYGARVLMNDFLPAVSAAKEAGITHFEFGGGARFQSLYFYLNEDAFDMMDKFRQVAGADANLQTLARGVNTVTLDTGSREIIDLHAKLFKKHGTTTIRNFDALNDVENLKYSGERIAHYGLKHEIVVTMMDLPPGCSGAHDVDFYEKRLREILDAGIPYHSICFKDASGTSNPQKVYETIKMARKLLPQNTHLRLHTHETAGVSVACYLAALEAGADGIDLAAAPVSGGTSQPDILTMLHALKGKDYDLGLDTEKILKYESVLQDCLSEYFMPPEATQVSPLIPFSPMPGGALTANTQMMRDNNCLEKFPEVIKAMREVVELGGYGTSVTPVSQFYFQQAFNNVMFGKFKKIADGYGKMVLGYFGKTPVKPDPQIVKLASEQLGLEPTTKNAIDIADADETKSLAYVRKILEKENIPVSDENLFIVAACKEKGIAFLKGEAKVSVRKGVQNSPKDEPKNPSNIGKYSVVVNGNRYNVEVSEGFSQDIQIKTISPVSNQTNNTTTITQNIPDDGLGEAIVANLPGSVFKILVKTGDAVKEGQIVFILEAMKMEIEVTAPKDGIIRSIEVTQGQNVANAQILARM</sequence>
<dbReference type="InterPro" id="IPR055268">
    <property type="entry name" value="PCB-like"/>
</dbReference>
<feature type="domain" description="Lipoyl-binding" evidence="2">
    <location>
        <begin position="523"/>
        <end position="602"/>
    </location>
</feature>
<dbReference type="Pfam" id="PF00364">
    <property type="entry name" value="Biotin_lipoyl"/>
    <property type="match status" value="1"/>
</dbReference>
<evidence type="ECO:0000259" key="2">
    <source>
        <dbReference type="PROSITE" id="PS50968"/>
    </source>
</evidence>
<name>A0ABM8Q952_9BACT</name>
<dbReference type="SUPFAM" id="SSF51230">
    <property type="entry name" value="Single hybrid motif"/>
    <property type="match status" value="1"/>
</dbReference>
<dbReference type="Gene3D" id="3.20.20.70">
    <property type="entry name" value="Aldolase class I"/>
    <property type="match status" value="1"/>
</dbReference>
<dbReference type="PROSITE" id="PS00188">
    <property type="entry name" value="BIOTIN"/>
    <property type="match status" value="1"/>
</dbReference>
<keyword evidence="5" id="KW-1185">Reference proteome</keyword>
<dbReference type="PROSITE" id="PS50991">
    <property type="entry name" value="PYR_CT"/>
    <property type="match status" value="1"/>
</dbReference>
<dbReference type="Gene3D" id="2.40.50.100">
    <property type="match status" value="1"/>
</dbReference>
<keyword evidence="1" id="KW-0092">Biotin</keyword>
<dbReference type="SUPFAM" id="SSF89000">
    <property type="entry name" value="post-HMGL domain-like"/>
    <property type="match status" value="1"/>
</dbReference>
<dbReference type="InterPro" id="IPR011053">
    <property type="entry name" value="Single_hybrid_motif"/>
</dbReference>
<dbReference type="InterPro" id="IPR000891">
    <property type="entry name" value="PYR_CT"/>
</dbReference>
<dbReference type="CDD" id="cd07937">
    <property type="entry name" value="DRE_TIM_PC_TC_5S"/>
    <property type="match status" value="1"/>
</dbReference>
<comment type="caution">
    <text evidence="4">The sequence shown here is derived from an EMBL/GenBank/DDBJ whole genome shotgun (WGS) entry which is preliminary data.</text>
</comment>
<dbReference type="InterPro" id="IPR001882">
    <property type="entry name" value="Biotin_BS"/>
</dbReference>
<protein>
    <submittedName>
        <fullName evidence="4">Oxaloacetate decarboxylase alpha chain</fullName>
    </submittedName>
</protein>
<dbReference type="PANTHER" id="PTHR43778">
    <property type="entry name" value="PYRUVATE CARBOXYLASE"/>
    <property type="match status" value="1"/>
</dbReference>
<dbReference type="InterPro" id="IPR003379">
    <property type="entry name" value="Carboxylase_cons_dom"/>
</dbReference>
<evidence type="ECO:0000259" key="3">
    <source>
        <dbReference type="PROSITE" id="PS50991"/>
    </source>
</evidence>
<proteinExistence type="predicted"/>